<dbReference type="PROSITE" id="PS50995">
    <property type="entry name" value="HTH_MARR_2"/>
    <property type="match status" value="1"/>
</dbReference>
<dbReference type="Pfam" id="PF01047">
    <property type="entry name" value="MarR"/>
    <property type="match status" value="1"/>
</dbReference>
<dbReference type="SUPFAM" id="SSF46785">
    <property type="entry name" value="Winged helix' DNA-binding domain"/>
    <property type="match status" value="1"/>
</dbReference>
<dbReference type="PRINTS" id="PR00598">
    <property type="entry name" value="HTHMARR"/>
</dbReference>
<dbReference type="GO" id="GO:0003677">
    <property type="term" value="F:DNA binding"/>
    <property type="evidence" value="ECO:0007669"/>
    <property type="project" value="UniProtKB-KW"/>
</dbReference>
<reference evidence="5 6" key="1">
    <citation type="submission" date="2019-04" db="EMBL/GenBank/DDBJ databases">
        <title>Geobacter ruber sp. nov., ferric-reducing bacteria isolated from paddy soil.</title>
        <authorList>
            <person name="Xu Z."/>
            <person name="Masuda Y."/>
            <person name="Itoh H."/>
            <person name="Senoo K."/>
        </authorList>
    </citation>
    <scope>NUCLEOTIDE SEQUENCE [LARGE SCALE GENOMIC DNA]</scope>
    <source>
        <strain evidence="5 6">Red88</strain>
    </source>
</reference>
<accession>A0A5A9XII8</accession>
<dbReference type="OrthoDB" id="5521015at2"/>
<dbReference type="EMBL" id="SRSD01000004">
    <property type="protein sequence ID" value="KAA0892118.1"/>
    <property type="molecule type" value="Genomic_DNA"/>
</dbReference>
<comment type="caution">
    <text evidence="5">The sequence shown here is derived from an EMBL/GenBank/DDBJ whole genome shotgun (WGS) entry which is preliminary data.</text>
</comment>
<evidence type="ECO:0000256" key="1">
    <source>
        <dbReference type="ARBA" id="ARBA00023015"/>
    </source>
</evidence>
<sequence length="156" mass="17334">MGSIREELQVFVRRFGLLNASCCDECCGEQVSMVQSHILFEIRRMGQPSMQQVAEELGMDVTTFSRQAKGLEGKNLITRQVSPDDRRVNLLGLTDGGSEVLKKIDRYMAATLERVFSHMSGFERDTVVRSLELLNEAVAKAGDDASQQEGKIACCN</sequence>
<evidence type="ECO:0000256" key="2">
    <source>
        <dbReference type="ARBA" id="ARBA00023125"/>
    </source>
</evidence>
<dbReference type="Proteomes" id="UP000324298">
    <property type="component" value="Unassembled WGS sequence"/>
</dbReference>
<dbReference type="InterPro" id="IPR036390">
    <property type="entry name" value="WH_DNA-bd_sf"/>
</dbReference>
<feature type="domain" description="HTH marR-type" evidence="4">
    <location>
        <begin position="1"/>
        <end position="136"/>
    </location>
</feature>
<name>A0A5A9XII8_9BACT</name>
<dbReference type="SMART" id="SM00347">
    <property type="entry name" value="HTH_MARR"/>
    <property type="match status" value="1"/>
</dbReference>
<keyword evidence="3" id="KW-0804">Transcription</keyword>
<evidence type="ECO:0000256" key="3">
    <source>
        <dbReference type="ARBA" id="ARBA00023163"/>
    </source>
</evidence>
<dbReference type="GO" id="GO:0003700">
    <property type="term" value="F:DNA-binding transcription factor activity"/>
    <property type="evidence" value="ECO:0007669"/>
    <property type="project" value="InterPro"/>
</dbReference>
<organism evidence="5 6">
    <name type="scientific">Oryzomonas rubra</name>
    <dbReference type="NCBI Taxonomy" id="2509454"/>
    <lineage>
        <taxon>Bacteria</taxon>
        <taxon>Pseudomonadati</taxon>
        <taxon>Thermodesulfobacteriota</taxon>
        <taxon>Desulfuromonadia</taxon>
        <taxon>Geobacterales</taxon>
        <taxon>Geobacteraceae</taxon>
        <taxon>Oryzomonas</taxon>
    </lineage>
</organism>
<evidence type="ECO:0000313" key="6">
    <source>
        <dbReference type="Proteomes" id="UP000324298"/>
    </source>
</evidence>
<dbReference type="PANTHER" id="PTHR42756:SF1">
    <property type="entry name" value="TRANSCRIPTIONAL REPRESSOR OF EMRAB OPERON"/>
    <property type="match status" value="1"/>
</dbReference>
<dbReference type="PANTHER" id="PTHR42756">
    <property type="entry name" value="TRANSCRIPTIONAL REGULATOR, MARR"/>
    <property type="match status" value="1"/>
</dbReference>
<keyword evidence="6" id="KW-1185">Reference proteome</keyword>
<proteinExistence type="predicted"/>
<gene>
    <name evidence="5" type="ORF">ET418_07880</name>
</gene>
<dbReference type="RefSeq" id="WP_149307056.1">
    <property type="nucleotide sequence ID" value="NZ_SRSD01000004.1"/>
</dbReference>
<dbReference type="Gene3D" id="1.10.10.10">
    <property type="entry name" value="Winged helix-like DNA-binding domain superfamily/Winged helix DNA-binding domain"/>
    <property type="match status" value="1"/>
</dbReference>
<evidence type="ECO:0000313" key="5">
    <source>
        <dbReference type="EMBL" id="KAA0892118.1"/>
    </source>
</evidence>
<dbReference type="InterPro" id="IPR036388">
    <property type="entry name" value="WH-like_DNA-bd_sf"/>
</dbReference>
<evidence type="ECO:0000259" key="4">
    <source>
        <dbReference type="PROSITE" id="PS50995"/>
    </source>
</evidence>
<keyword evidence="1" id="KW-0805">Transcription regulation</keyword>
<protein>
    <submittedName>
        <fullName evidence="5">MarR family transcriptional regulator</fullName>
    </submittedName>
</protein>
<keyword evidence="2" id="KW-0238">DNA-binding</keyword>
<dbReference type="InterPro" id="IPR000835">
    <property type="entry name" value="HTH_MarR-typ"/>
</dbReference>
<dbReference type="AlphaFoldDB" id="A0A5A9XII8"/>